<protein>
    <recommendedName>
        <fullName evidence="3">Cap-specific mRNA (nucleoside-2'-O-)-methyltransferase</fullName>
        <ecNumber evidence="2">2.1.1.57</ecNumber>
    </recommendedName>
</protein>
<organism evidence="10">
    <name type="scientific">Naegleria gruberi</name>
    <name type="common">Amoeba</name>
    <dbReference type="NCBI Taxonomy" id="5762"/>
    <lineage>
        <taxon>Eukaryota</taxon>
        <taxon>Discoba</taxon>
        <taxon>Heterolobosea</taxon>
        <taxon>Tetramitia</taxon>
        <taxon>Eutetramitia</taxon>
        <taxon>Vahlkampfiidae</taxon>
        <taxon>Naegleria</taxon>
    </lineage>
</organism>
<evidence type="ECO:0000256" key="4">
    <source>
        <dbReference type="ARBA" id="ARBA00022768"/>
    </source>
</evidence>
<name>D2VMH7_NAEGR</name>
<feature type="compositionally biased region" description="Basic and acidic residues" evidence="8">
    <location>
        <begin position="61"/>
        <end position="79"/>
    </location>
</feature>
<dbReference type="EMBL" id="GG738882">
    <property type="protein sequence ID" value="EFC42062.1"/>
    <property type="molecule type" value="Genomic_DNA"/>
</dbReference>
<keyword evidence="5" id="KW-0648">Protein biosynthesis</keyword>
<dbReference type="GeneID" id="8862681"/>
<dbReference type="EC" id="2.1.1.57" evidence="2"/>
<keyword evidence="4" id="KW-0251">Elongation factor</keyword>
<evidence type="ECO:0000256" key="3">
    <source>
        <dbReference type="ARBA" id="ARBA00015701"/>
    </source>
</evidence>
<dbReference type="OrthoDB" id="270189at2759"/>
<dbReference type="GO" id="GO:0004483">
    <property type="term" value="F:methyltransferase cap1 activity"/>
    <property type="evidence" value="ECO:0007669"/>
    <property type="project" value="UniProtKB-EC"/>
</dbReference>
<dbReference type="Pfam" id="PF01358">
    <property type="entry name" value="PARP_regulatory"/>
    <property type="match status" value="1"/>
</dbReference>
<accession>D2VMH7</accession>
<feature type="compositionally biased region" description="Low complexity" evidence="8">
    <location>
        <begin position="1"/>
        <end position="16"/>
    </location>
</feature>
<gene>
    <name evidence="9" type="ORF">NAEGRDRAFT_70140</name>
</gene>
<feature type="compositionally biased region" description="Basic and acidic residues" evidence="8">
    <location>
        <begin position="111"/>
        <end position="120"/>
    </location>
</feature>
<feature type="compositionally biased region" description="Polar residues" evidence="8">
    <location>
        <begin position="17"/>
        <end position="36"/>
    </location>
</feature>
<dbReference type="Proteomes" id="UP000006671">
    <property type="component" value="Unassembled WGS sequence"/>
</dbReference>
<dbReference type="KEGG" id="ngr:NAEGRDRAFT_70140"/>
<dbReference type="InterPro" id="IPR000176">
    <property type="entry name" value="mRNA_MeTrfase-like"/>
</dbReference>
<evidence type="ECO:0000313" key="10">
    <source>
        <dbReference type="Proteomes" id="UP000006671"/>
    </source>
</evidence>
<dbReference type="Gene3D" id="3.40.50.150">
    <property type="entry name" value="Vaccinia Virus protein VP39"/>
    <property type="match status" value="1"/>
</dbReference>
<dbReference type="SUPFAM" id="SSF53335">
    <property type="entry name" value="S-adenosyl-L-methionine-dependent methyltransferases"/>
    <property type="match status" value="1"/>
</dbReference>
<dbReference type="CDD" id="cd20760">
    <property type="entry name" value="capping_2-OMTase_Mimiviridae"/>
    <property type="match status" value="1"/>
</dbReference>
<dbReference type="InParanoid" id="D2VMH7"/>
<feature type="region of interest" description="Disordered" evidence="8">
    <location>
        <begin position="1"/>
        <end position="162"/>
    </location>
</feature>
<dbReference type="InterPro" id="IPR025804">
    <property type="entry name" value="Pox/kineto_cap_MeTfrase"/>
</dbReference>
<evidence type="ECO:0000256" key="7">
    <source>
        <dbReference type="ARBA" id="ARBA00046511"/>
    </source>
</evidence>
<comment type="subcellular location">
    <subcellularLocation>
        <location evidence="1">Virion</location>
    </subcellularLocation>
</comment>
<comment type="function">
    <text evidence="6">Displays methyltransferase, positive regulation of the poly(A) polymerase and transcription elongation activities. Involved in the modification of both mRNA ends and in intermediate and late gene positive transcription elongation. At the mRNAs 5' end, methylates the ribose 2' OH group of the first transcribed nucleotide, thereby producing a 2'-O-methylpurine cap. At the 3' end, functions as a processivity factor which stimulates the activity of the viral poly(A) polymerase OPG063 that creates mRNA's poly(A) tail. In the presence of OPG102, OPG063 does not dissociate from the RNA allowing tail elongation to around 250 adenylates.</text>
</comment>
<evidence type="ECO:0000256" key="1">
    <source>
        <dbReference type="ARBA" id="ARBA00004328"/>
    </source>
</evidence>
<dbReference type="AlphaFoldDB" id="D2VMH7"/>
<evidence type="ECO:0000256" key="2">
    <source>
        <dbReference type="ARBA" id="ARBA00011923"/>
    </source>
</evidence>
<dbReference type="GO" id="GO:0006370">
    <property type="term" value="P:7-methylguanosine mRNA capping"/>
    <property type="evidence" value="ECO:0007669"/>
    <property type="project" value="InterPro"/>
</dbReference>
<dbReference type="GO" id="GO:0003746">
    <property type="term" value="F:translation elongation factor activity"/>
    <property type="evidence" value="ECO:0007669"/>
    <property type="project" value="UniProtKB-KW"/>
</dbReference>
<sequence>MNNRGHPQTNNNHNNNLQRSRQCDTPQQPDGTRSTFSSSSNRQYISSRRDNFVVDNSSYRSDNKQRNYQHQYHEEEERFSVGSSASPYQDRKPIKARNAGNIRPFHSSHVHYQEREERPSYGRQEYYHASASSSSYIRQAGFRKRDEDRYSPPHSYTSSYQQPQGRVRFYHQFNRAPNQFVLSYRKKQYENYEWPDKKSNPHCEQILHYNDPHIEEKPFDRTNRILQPHDPQETYRRRKSELKSVIHWGQRKLLMSEIEFLTEFGYPGAIVVYAGAAPGHHTNFLSDLFPDLSFVLVDPSPFVCKPTDKITIVNDFFTDELAAKYADKNVLFISDIRTAQPEKGNENQTVEHREEIEKCVKWDNQAQMNWHLTIKPKMSMLKFRLPYDTQSEKSYEYLKGDIYLPVWGPQTTTETRLVCSKDCGTIPYDTAKYESQMFYFNTRTRVHYYPHNVQVEGMDHCYDCRSEVFILEQYLKKYKKIENESELLKQIAELSNLVSRNCTTALGAKVHNLATYEKNFRKDEVKKNLASIYETDRIKVDRGENKRSVEEMEDLRQKALKSMYKKTKL</sequence>
<dbReference type="InterPro" id="IPR029063">
    <property type="entry name" value="SAM-dependent_MTases_sf"/>
</dbReference>
<dbReference type="VEuPathDB" id="AmoebaDB:NAEGRDRAFT_70140"/>
<evidence type="ECO:0000256" key="6">
    <source>
        <dbReference type="ARBA" id="ARBA00034661"/>
    </source>
</evidence>
<evidence type="ECO:0000256" key="5">
    <source>
        <dbReference type="ARBA" id="ARBA00022917"/>
    </source>
</evidence>
<proteinExistence type="predicted"/>
<reference evidence="9 10" key="1">
    <citation type="journal article" date="2010" name="Cell">
        <title>The genome of Naegleria gruberi illuminates early eukaryotic versatility.</title>
        <authorList>
            <person name="Fritz-Laylin L.K."/>
            <person name="Prochnik S.E."/>
            <person name="Ginger M.L."/>
            <person name="Dacks J.B."/>
            <person name="Carpenter M.L."/>
            <person name="Field M.C."/>
            <person name="Kuo A."/>
            <person name="Paredez A."/>
            <person name="Chapman J."/>
            <person name="Pham J."/>
            <person name="Shu S."/>
            <person name="Neupane R."/>
            <person name="Cipriano M."/>
            <person name="Mancuso J."/>
            <person name="Tu H."/>
            <person name="Salamov A."/>
            <person name="Lindquist E."/>
            <person name="Shapiro H."/>
            <person name="Lucas S."/>
            <person name="Grigoriev I.V."/>
            <person name="Cande W.Z."/>
            <person name="Fulton C."/>
            <person name="Rokhsar D.S."/>
            <person name="Dawson S.C."/>
        </authorList>
    </citation>
    <scope>NUCLEOTIDE SEQUENCE [LARGE SCALE GENOMIC DNA]</scope>
    <source>
        <strain evidence="9 10">NEG-M</strain>
    </source>
</reference>
<comment type="subunit">
    <text evidence="7">Interacts with poly(A) polymerase catalytic subunit OPG063. Interacts with OPG109 and OPG123; these interactions might help linking transcription to capping and polyadenylation.</text>
</comment>
<dbReference type="eggNOG" id="ENOG502QQRD">
    <property type="taxonomic scope" value="Eukaryota"/>
</dbReference>
<dbReference type="PROSITE" id="PS51612">
    <property type="entry name" value="SAM_MT_2O_PK"/>
    <property type="match status" value="1"/>
</dbReference>
<keyword evidence="10" id="KW-1185">Reference proteome</keyword>
<evidence type="ECO:0000256" key="8">
    <source>
        <dbReference type="SAM" id="MobiDB-lite"/>
    </source>
</evidence>
<dbReference type="RefSeq" id="XP_002674806.1">
    <property type="nucleotide sequence ID" value="XM_002674760.1"/>
</dbReference>
<feature type="compositionally biased region" description="Low complexity" evidence="8">
    <location>
        <begin position="37"/>
        <end position="46"/>
    </location>
</feature>
<evidence type="ECO:0000313" key="9">
    <source>
        <dbReference type="EMBL" id="EFC42062.1"/>
    </source>
</evidence>